<organism evidence="2 3">
    <name type="scientific">Cyclocybe aegerita</name>
    <name type="common">Black poplar mushroom</name>
    <name type="synonym">Agrocybe aegerita</name>
    <dbReference type="NCBI Taxonomy" id="1973307"/>
    <lineage>
        <taxon>Eukaryota</taxon>
        <taxon>Fungi</taxon>
        <taxon>Dikarya</taxon>
        <taxon>Basidiomycota</taxon>
        <taxon>Agaricomycotina</taxon>
        <taxon>Agaricomycetes</taxon>
        <taxon>Agaricomycetidae</taxon>
        <taxon>Agaricales</taxon>
        <taxon>Agaricineae</taxon>
        <taxon>Bolbitiaceae</taxon>
        <taxon>Cyclocybe</taxon>
    </lineage>
</organism>
<protein>
    <submittedName>
        <fullName evidence="2">Uncharacterized protein</fullName>
    </submittedName>
</protein>
<dbReference type="AlphaFoldDB" id="A0A8S0XFL3"/>
<name>A0A8S0XFL3_CYCAE</name>
<feature type="region of interest" description="Disordered" evidence="1">
    <location>
        <begin position="1"/>
        <end position="21"/>
    </location>
</feature>
<sequence>MPGKMELSDLKSMPSRTGEGDNIYHTTLGIYPTDQYLAFVDEEQEGRGMEWSIKAKTGRELFATITKIPEREVYQAWVRGGRTSEFRLDIAGYKAEEIEKFLISYLEGMFTPEKDKQLKWSCSRTIKWEYCCKEGTLKIENLWEFTLERKMTKNYWMPIGFVRLDVGLWGISEQDQKHDFGYQRYCNDRQQQSPASEPEHPSVRLLGHRSEEEWKQNRIEALYILTAAVVLYRVVIDTWKPKE</sequence>
<dbReference type="Proteomes" id="UP000467700">
    <property type="component" value="Unassembled WGS sequence"/>
</dbReference>
<evidence type="ECO:0000256" key="1">
    <source>
        <dbReference type="SAM" id="MobiDB-lite"/>
    </source>
</evidence>
<evidence type="ECO:0000313" key="2">
    <source>
        <dbReference type="EMBL" id="CAA7261079.1"/>
    </source>
</evidence>
<reference evidence="2 3" key="1">
    <citation type="submission" date="2020-01" db="EMBL/GenBank/DDBJ databases">
        <authorList>
            <person name="Gupta K D."/>
        </authorList>
    </citation>
    <scope>NUCLEOTIDE SEQUENCE [LARGE SCALE GENOMIC DNA]</scope>
</reference>
<gene>
    <name evidence="2" type="ORF">AAE3_LOCUS3109</name>
</gene>
<evidence type="ECO:0000313" key="3">
    <source>
        <dbReference type="Proteomes" id="UP000467700"/>
    </source>
</evidence>
<comment type="caution">
    <text evidence="2">The sequence shown here is derived from an EMBL/GenBank/DDBJ whole genome shotgun (WGS) entry which is preliminary data.</text>
</comment>
<dbReference type="EMBL" id="CACVBS010000031">
    <property type="protein sequence ID" value="CAA7261079.1"/>
    <property type="molecule type" value="Genomic_DNA"/>
</dbReference>
<accession>A0A8S0XFL3</accession>
<proteinExistence type="predicted"/>
<keyword evidence="3" id="KW-1185">Reference proteome</keyword>